<dbReference type="SUPFAM" id="SSF50044">
    <property type="entry name" value="SH3-domain"/>
    <property type="match status" value="1"/>
</dbReference>
<feature type="compositionally biased region" description="Polar residues" evidence="4">
    <location>
        <begin position="705"/>
        <end position="732"/>
    </location>
</feature>
<comment type="caution">
    <text evidence="6">The sequence shown here is derived from an EMBL/GenBank/DDBJ whole genome shotgun (WGS) entry which is preliminary data.</text>
</comment>
<feature type="domain" description="SH3" evidence="5">
    <location>
        <begin position="357"/>
        <end position="418"/>
    </location>
</feature>
<feature type="compositionally biased region" description="Basic and acidic residues" evidence="4">
    <location>
        <begin position="1049"/>
        <end position="1058"/>
    </location>
</feature>
<dbReference type="EMBL" id="AMYB01000001">
    <property type="protein sequence ID" value="OAD08263.1"/>
    <property type="molecule type" value="Genomic_DNA"/>
</dbReference>
<dbReference type="GO" id="GO:0030950">
    <property type="term" value="P:establishment or maintenance of actin cytoskeleton polarity"/>
    <property type="evidence" value="ECO:0007669"/>
    <property type="project" value="TreeGrafter"/>
</dbReference>
<feature type="region of interest" description="Disordered" evidence="4">
    <location>
        <begin position="647"/>
        <end position="738"/>
    </location>
</feature>
<evidence type="ECO:0000256" key="2">
    <source>
        <dbReference type="PROSITE-ProRule" id="PRU00192"/>
    </source>
</evidence>
<evidence type="ECO:0000313" key="7">
    <source>
        <dbReference type="Proteomes" id="UP000077051"/>
    </source>
</evidence>
<protein>
    <recommendedName>
        <fullName evidence="5">SH3 domain-containing protein</fullName>
    </recommendedName>
</protein>
<evidence type="ECO:0000313" key="6">
    <source>
        <dbReference type="EMBL" id="OAD08263.1"/>
    </source>
</evidence>
<proteinExistence type="predicted"/>
<accession>A0A168PUQ4</accession>
<feature type="region of interest" description="Disordered" evidence="4">
    <location>
        <begin position="1049"/>
        <end position="1097"/>
    </location>
</feature>
<keyword evidence="3" id="KW-0175">Coiled coil</keyword>
<dbReference type="STRING" id="747725.A0A168PUQ4"/>
<evidence type="ECO:0000259" key="5">
    <source>
        <dbReference type="PROSITE" id="PS50002"/>
    </source>
</evidence>
<keyword evidence="7" id="KW-1185">Reference proteome</keyword>
<dbReference type="InterPro" id="IPR036028">
    <property type="entry name" value="SH3-like_dom_sf"/>
</dbReference>
<dbReference type="PANTHER" id="PTHR47775">
    <property type="entry name" value="BUD SITE SELECTION PROTEIN 14"/>
    <property type="match status" value="1"/>
</dbReference>
<dbReference type="AlphaFoldDB" id="A0A168PUQ4"/>
<feature type="compositionally biased region" description="Polar residues" evidence="4">
    <location>
        <begin position="292"/>
        <end position="302"/>
    </location>
</feature>
<reference evidence="6 7" key="1">
    <citation type="submission" date="2015-06" db="EMBL/GenBank/DDBJ databases">
        <title>Expansion of signal transduction pathways in fungi by whole-genome duplication.</title>
        <authorList>
            <consortium name="DOE Joint Genome Institute"/>
            <person name="Corrochano L.M."/>
            <person name="Kuo A."/>
            <person name="Marcet-Houben M."/>
            <person name="Polaino S."/>
            <person name="Salamov A."/>
            <person name="Villalobos J.M."/>
            <person name="Alvarez M.I."/>
            <person name="Avalos J."/>
            <person name="Benito E.P."/>
            <person name="Benoit I."/>
            <person name="Burger G."/>
            <person name="Camino L.P."/>
            <person name="Canovas D."/>
            <person name="Cerda-Olmedo E."/>
            <person name="Cheng J.-F."/>
            <person name="Dominguez A."/>
            <person name="Elias M."/>
            <person name="Eslava A.P."/>
            <person name="Glaser F."/>
            <person name="Grimwood J."/>
            <person name="Gutierrez G."/>
            <person name="Heitman J."/>
            <person name="Henrissat B."/>
            <person name="Iturriaga E.A."/>
            <person name="Lang B.F."/>
            <person name="Lavin J.L."/>
            <person name="Lee S."/>
            <person name="Li W."/>
            <person name="Lindquist E."/>
            <person name="Lopez-Garcia S."/>
            <person name="Luque E.M."/>
            <person name="Marcos A.T."/>
            <person name="Martin J."/>
            <person name="Mccluskey K."/>
            <person name="Medina H.R."/>
            <person name="Miralles-Duran A."/>
            <person name="Miyazaki A."/>
            <person name="Munoz-Torres E."/>
            <person name="Oguiza J.A."/>
            <person name="Ohm R."/>
            <person name="Olmedo M."/>
            <person name="Orejas M."/>
            <person name="Ortiz-Castellanos L."/>
            <person name="Pisabarro A.G."/>
            <person name="Rodriguez-Romero J."/>
            <person name="Ruiz-Herrera J."/>
            <person name="Ruiz-Vazquez R."/>
            <person name="Sanz C."/>
            <person name="Schackwitz W."/>
            <person name="Schmutz J."/>
            <person name="Shahriari M."/>
            <person name="Shelest E."/>
            <person name="Silva-Franco F."/>
            <person name="Soanes D."/>
            <person name="Syed K."/>
            <person name="Tagua V.G."/>
            <person name="Talbot N.J."/>
            <person name="Thon M."/>
            <person name="De Vries R.P."/>
            <person name="Wiebenga A."/>
            <person name="Yadav J.S."/>
            <person name="Braun E.L."/>
            <person name="Baker S."/>
            <person name="Garre V."/>
            <person name="Horwitz B."/>
            <person name="Torres-Martinez S."/>
            <person name="Idnurm A."/>
            <person name="Herrera-Estrella A."/>
            <person name="Gabaldon T."/>
            <person name="Grigoriev I.V."/>
        </authorList>
    </citation>
    <scope>NUCLEOTIDE SEQUENCE [LARGE SCALE GENOMIC DNA]</scope>
    <source>
        <strain evidence="6 7">CBS 277.49</strain>
    </source>
</reference>
<feature type="compositionally biased region" description="Low complexity" evidence="4">
    <location>
        <begin position="1154"/>
        <end position="1169"/>
    </location>
</feature>
<dbReference type="Proteomes" id="UP000077051">
    <property type="component" value="Unassembled WGS sequence"/>
</dbReference>
<feature type="compositionally biased region" description="Polar residues" evidence="4">
    <location>
        <begin position="1082"/>
        <end position="1097"/>
    </location>
</feature>
<feature type="region of interest" description="Disordered" evidence="4">
    <location>
        <begin position="1112"/>
        <end position="1178"/>
    </location>
</feature>
<feature type="compositionally biased region" description="Low complexity" evidence="4">
    <location>
        <begin position="679"/>
        <end position="695"/>
    </location>
</feature>
<feature type="region of interest" description="Disordered" evidence="4">
    <location>
        <begin position="485"/>
        <end position="589"/>
    </location>
</feature>
<feature type="compositionally biased region" description="Basic and acidic residues" evidence="4">
    <location>
        <begin position="659"/>
        <end position="677"/>
    </location>
</feature>
<dbReference type="Pfam" id="PF00018">
    <property type="entry name" value="SH3_1"/>
    <property type="match status" value="1"/>
</dbReference>
<evidence type="ECO:0000256" key="4">
    <source>
        <dbReference type="SAM" id="MobiDB-lite"/>
    </source>
</evidence>
<dbReference type="GO" id="GO:0008104">
    <property type="term" value="P:intracellular protein localization"/>
    <property type="evidence" value="ECO:0007669"/>
    <property type="project" value="TreeGrafter"/>
</dbReference>
<evidence type="ECO:0000256" key="1">
    <source>
        <dbReference type="ARBA" id="ARBA00022443"/>
    </source>
</evidence>
<sequence>MGSLVNNLLQGYMANHNNNNNNSNNGGSLFGSGPMDWLTNAATFAGADALLNRYDEDHEKNNIHFWRNAGLAGALALGYQYWKNHHDQNQQPQQLQLDPEQAQQIVAAQQQAQQQQQQPVQAQQTPLAAPPQQAVSYYYPQQPEYMLPPGPQMMMAPFPPPPFPQQHYMPPPPSMMLPPPPQMMMPFGAGGGLNMMQQQDPYTMMLMNSFIMQQQQQQQQMMMMQQQQQNPLFANNQHIMGPTPMTPYFPQHQLHQQMMPYNNGNPYSHPYIMPSASTKDGRRLTGYRGDTADNNHIGQIQHHSLYDDDMDDYQPYTTTDDDDVYEEYDEDLDDLQQQQDDDQDDTGSELSIPDPNIDFDMVYALHTFAATVEGQASVVRGDALTLLDDSNSYWWLVKVLKTAEVGYIPAENIETPHERLARLNSHRNIELTRKDIQDAFPTPPSNKLKKRKRVTLAKGVQFQSQIIYGSSDDEEDFEAEFEQWDEKMRSDDSETDDQDSDQDSDDPYNYYDDHNQSYSDQADLYSPYQGHESATAAEAASYQQQQQQRRSLISTKPINNTSYVQNSNADPVDQYNQISNDSDILNDPQDHIAVRNVDRDTLNLEDETIKISLTPSIARGYDDQQRNSDSSIQSKLKKAAKLEKLLGSSASPEPAVQEQQRRNSKDNNSGGKKEKSGIRKFFSRNSSSSGGSSNSKDNKKSKKSATQSSLERQLSGGSNYETASISSQSTGIMSFDRDRQGSLDSSIMSAAAAVQPTQLKIHAGNITDFGHEPYKYALIYPSTTALELIHQVIHRSSDENEDAVLVEENTVAYHDYYLIVKTLGGDEFTLVPSDKPLEIFHSLTAHLSTPMPSLKKARRISQLMGSDNTHIGGPTKETMHQQPDQVQFFLFSKTKRIEDGEIQIKVSLFPSRAPQQQQHYNADQPKRVDKLVKIPSSILIKDAVTLLLEKFHILNGIVAGSTTNDIESLRLDGDDELVKYQLYINRDGQQHLLDTTDKLLDTFGVDQVPPIHYRRNSNPDRSSITVNITPPEKTETYFILKCMDDAKQEYQPHQEQPHQEQQQQHKKPHRMMMRQDTPMPRQETTPTDGFSQQPLPQYQPQIVLDTRDVMSSPEEAMFESKPVLSSSPDSHQDVLSQLDEAIDTLTPTTPPPLLHHQQPQPQLQSSPLQKQRPRPESTESMLFCNDFGMNDLMVIIRGAAQLEKPAQPARQSSYQIRSEISEVFKDSQTRLDQLEKELDRIMAEAVKVYP</sequence>
<feature type="compositionally biased region" description="Acidic residues" evidence="4">
    <location>
        <begin position="493"/>
        <end position="506"/>
    </location>
</feature>
<keyword evidence="1 2" id="KW-0728">SH3 domain</keyword>
<dbReference type="PANTHER" id="PTHR47775:SF1">
    <property type="entry name" value="BUD SITE SELECTION PROTEIN 14"/>
    <property type="match status" value="1"/>
</dbReference>
<gene>
    <name evidence="6" type="ORF">MUCCIDRAFT_105221</name>
</gene>
<name>A0A168PUQ4_MUCCL</name>
<dbReference type="GO" id="GO:0051286">
    <property type="term" value="C:cell tip"/>
    <property type="evidence" value="ECO:0007669"/>
    <property type="project" value="TreeGrafter"/>
</dbReference>
<feature type="region of interest" description="Disordered" evidence="4">
    <location>
        <begin position="278"/>
        <end position="321"/>
    </location>
</feature>
<dbReference type="VEuPathDB" id="FungiDB:MUCCIDRAFT_105221"/>
<feature type="region of interest" description="Disordered" evidence="4">
    <location>
        <begin position="90"/>
        <end position="110"/>
    </location>
</feature>
<dbReference type="InterPro" id="IPR001452">
    <property type="entry name" value="SH3_domain"/>
</dbReference>
<organism evidence="6 7">
    <name type="scientific">Mucor lusitanicus CBS 277.49</name>
    <dbReference type="NCBI Taxonomy" id="747725"/>
    <lineage>
        <taxon>Eukaryota</taxon>
        <taxon>Fungi</taxon>
        <taxon>Fungi incertae sedis</taxon>
        <taxon>Mucoromycota</taxon>
        <taxon>Mucoromycotina</taxon>
        <taxon>Mucoromycetes</taxon>
        <taxon>Mucorales</taxon>
        <taxon>Mucorineae</taxon>
        <taxon>Mucoraceae</taxon>
        <taxon>Mucor</taxon>
    </lineage>
</organism>
<dbReference type="SMART" id="SM00326">
    <property type="entry name" value="SH3"/>
    <property type="match status" value="1"/>
</dbReference>
<feature type="coiled-coil region" evidence="3">
    <location>
        <begin position="1217"/>
        <end position="1244"/>
    </location>
</feature>
<dbReference type="InterPro" id="IPR053039">
    <property type="entry name" value="Polarity_Bud-Selection_Reg"/>
</dbReference>
<dbReference type="GO" id="GO:0015630">
    <property type="term" value="C:microtubule cytoskeleton"/>
    <property type="evidence" value="ECO:0007669"/>
    <property type="project" value="TreeGrafter"/>
</dbReference>
<dbReference type="Gene3D" id="2.30.30.40">
    <property type="entry name" value="SH3 Domains"/>
    <property type="match status" value="1"/>
</dbReference>
<evidence type="ECO:0000256" key="3">
    <source>
        <dbReference type="SAM" id="Coils"/>
    </source>
</evidence>
<feature type="compositionally biased region" description="Polar residues" evidence="4">
    <location>
        <begin position="549"/>
        <end position="583"/>
    </location>
</feature>
<dbReference type="OrthoDB" id="196165at2759"/>
<dbReference type="PROSITE" id="PS50002">
    <property type="entry name" value="SH3"/>
    <property type="match status" value="1"/>
</dbReference>
<feature type="compositionally biased region" description="Polar residues" evidence="4">
    <location>
        <begin position="1123"/>
        <end position="1135"/>
    </location>
</feature>